<comment type="caution">
    <text evidence="3">The sequence shown here is derived from an EMBL/GenBank/DDBJ whole genome shotgun (WGS) entry which is preliminary data.</text>
</comment>
<dbReference type="AlphaFoldDB" id="A0A0N0XIJ8"/>
<dbReference type="STRING" id="857265.WG78_19310"/>
<proteinExistence type="predicted"/>
<dbReference type="PATRIC" id="fig|857265.3.peg.3958"/>
<sequence length="138" mass="14462">MSLKKTAVIAALFASTLGAALPASAAVAGRSTLGVTVEQEQLVVNGWSVKKSVLGKDVYNDQNEKIGKVEDVIVAPDKSLSFAVIGVGGFLGVARHDVAIPVDQFTTNDGKFVLTGASKDALKALPKFEYEKQPKKSS</sequence>
<gene>
    <name evidence="3" type="ORF">WG78_19310</name>
</gene>
<keyword evidence="1" id="KW-0732">Signal</keyword>
<keyword evidence="4" id="KW-1185">Reference proteome</keyword>
<dbReference type="SUPFAM" id="SSF50346">
    <property type="entry name" value="PRC-barrel domain"/>
    <property type="match status" value="1"/>
</dbReference>
<dbReference type="OrthoDB" id="8759924at2"/>
<dbReference type="InterPro" id="IPR011033">
    <property type="entry name" value="PRC_barrel-like_sf"/>
</dbReference>
<reference evidence="3 4" key="1">
    <citation type="submission" date="2015-07" db="EMBL/GenBank/DDBJ databases">
        <title>Draft genome sequence of the Amantichitinum ursilacus IGB-41, a new chitin-degrading bacterium.</title>
        <authorList>
            <person name="Kirstahler P."/>
            <person name="Guenther M."/>
            <person name="Grumaz C."/>
            <person name="Rupp S."/>
            <person name="Zibek S."/>
            <person name="Sohn K."/>
        </authorList>
    </citation>
    <scope>NUCLEOTIDE SEQUENCE [LARGE SCALE GENOMIC DNA]</scope>
    <source>
        <strain evidence="3 4">IGB-41</strain>
    </source>
</reference>
<feature type="chain" id="PRO_5005863004" evidence="1">
    <location>
        <begin position="26"/>
        <end position="138"/>
    </location>
</feature>
<dbReference type="Pfam" id="PF05239">
    <property type="entry name" value="PRC"/>
    <property type="match status" value="1"/>
</dbReference>
<protein>
    <submittedName>
        <fullName evidence="3">PRC-barrel domain protein</fullName>
    </submittedName>
</protein>
<dbReference type="Gene3D" id="2.30.30.240">
    <property type="entry name" value="PRC-barrel domain"/>
    <property type="match status" value="1"/>
</dbReference>
<accession>A0A0N0XIJ8</accession>
<evidence type="ECO:0000313" key="3">
    <source>
        <dbReference type="EMBL" id="KPC49794.1"/>
    </source>
</evidence>
<dbReference type="EMBL" id="LAQT01000035">
    <property type="protein sequence ID" value="KPC49794.1"/>
    <property type="molecule type" value="Genomic_DNA"/>
</dbReference>
<organism evidence="3 4">
    <name type="scientific">Amantichitinum ursilacus</name>
    <dbReference type="NCBI Taxonomy" id="857265"/>
    <lineage>
        <taxon>Bacteria</taxon>
        <taxon>Pseudomonadati</taxon>
        <taxon>Pseudomonadota</taxon>
        <taxon>Betaproteobacteria</taxon>
        <taxon>Neisseriales</taxon>
        <taxon>Chitinibacteraceae</taxon>
        <taxon>Amantichitinum</taxon>
    </lineage>
</organism>
<name>A0A0N0XIJ8_9NEIS</name>
<dbReference type="InterPro" id="IPR027275">
    <property type="entry name" value="PRC-brl_dom"/>
</dbReference>
<evidence type="ECO:0000259" key="2">
    <source>
        <dbReference type="Pfam" id="PF05239"/>
    </source>
</evidence>
<dbReference type="PANTHER" id="PTHR36505:SF1">
    <property type="entry name" value="BLR1072 PROTEIN"/>
    <property type="match status" value="1"/>
</dbReference>
<dbReference type="RefSeq" id="WP_053939447.1">
    <property type="nucleotide sequence ID" value="NZ_LAQT01000035.1"/>
</dbReference>
<feature type="domain" description="PRC-barrel" evidence="2">
    <location>
        <begin position="52"/>
        <end position="116"/>
    </location>
</feature>
<feature type="signal peptide" evidence="1">
    <location>
        <begin position="1"/>
        <end position="25"/>
    </location>
</feature>
<evidence type="ECO:0000313" key="4">
    <source>
        <dbReference type="Proteomes" id="UP000037939"/>
    </source>
</evidence>
<evidence type="ECO:0000256" key="1">
    <source>
        <dbReference type="SAM" id="SignalP"/>
    </source>
</evidence>
<dbReference type="PANTHER" id="PTHR36505">
    <property type="entry name" value="BLR1072 PROTEIN"/>
    <property type="match status" value="1"/>
</dbReference>
<dbReference type="Proteomes" id="UP000037939">
    <property type="component" value="Unassembled WGS sequence"/>
</dbReference>